<dbReference type="STRING" id="8355.A0A1L8F518"/>
<dbReference type="GeneID" id="108700406"/>
<evidence type="ECO:0000259" key="13">
    <source>
        <dbReference type="PROSITE" id="PS50853"/>
    </source>
</evidence>
<gene>
    <name evidence="15 16 17 18" type="primary">il6r.S</name>
</gene>
<feature type="chain" id="PRO_5044562260" evidence="12">
    <location>
        <begin position="25"/>
        <end position="433"/>
    </location>
</feature>
<dbReference type="Pfam" id="PF09240">
    <property type="entry name" value="IL6Ra-bind"/>
    <property type="match status" value="1"/>
</dbReference>
<keyword evidence="6" id="KW-1015">Disulfide bond</keyword>
<evidence type="ECO:0000256" key="5">
    <source>
        <dbReference type="ARBA" id="ARBA00023136"/>
    </source>
</evidence>
<protein>
    <submittedName>
        <fullName evidence="15">Interleukin-6 receptor subunit alpha isoform X1</fullName>
    </submittedName>
</protein>
<name>A0A1L8F518_XENLA</name>
<dbReference type="SUPFAM" id="SSF49265">
    <property type="entry name" value="Fibronectin type III"/>
    <property type="match status" value="2"/>
</dbReference>
<proteinExistence type="predicted"/>
<evidence type="ECO:0000256" key="4">
    <source>
        <dbReference type="ARBA" id="ARBA00022989"/>
    </source>
</evidence>
<reference evidence="15 16" key="1">
    <citation type="submission" date="2025-04" db="UniProtKB">
        <authorList>
            <consortium name="RefSeq"/>
        </authorList>
    </citation>
    <scope>IDENTIFICATION</scope>
    <source>
        <strain evidence="15 16">J_2021</strain>
        <tissue evidence="15 16">Erythrocytes</tissue>
    </source>
</reference>
<keyword evidence="7 15" id="KW-0675">Receptor</keyword>
<sequence>MGVLGAKCRTLCLLMLLLQLLVSAHIHQSLCPKPVLPPHSQVALLLSNVSLTCPGCEGDVLWRRGKAESFLPKRMMKEGRLLLNSIQSKDGNLYTCIKEKQSVCSVELLVAEELEKPEMECYLRHPASNITCEWKNNSSLPHGTKVTLISSVRYRAQPKISSCSYFTLSKKYQCLLHYTEGNKKNYFLSLCVSSQTDSTISNIIMVNYISILQPDPPMEVTVSPIEFAPRKLRVTWQKPLSWSGNYYQLLYEVQYWAENSQHVSSVMTSKCILHIVDAFKGRRHCVRVRAIEEFEGSGSWSSWSQEANGTPWTDSAQKEPTTETSQEVPGNFYTNLYPNSPGMESGEDSGIPISPSRPPWYTFVIGGVSLGFIFLLVLVVLLRKRQRQKWTTCIAKGTKLRTLYWSIPSGVQSQEKPPAKLGNRAETPLQSEQ</sequence>
<evidence type="ECO:0000256" key="9">
    <source>
        <dbReference type="ARBA" id="ARBA00023319"/>
    </source>
</evidence>
<feature type="region of interest" description="Disordered" evidence="10">
    <location>
        <begin position="411"/>
        <end position="433"/>
    </location>
</feature>
<evidence type="ECO:0000313" key="17">
    <source>
        <dbReference type="RefSeq" id="XP_041430493.1"/>
    </source>
</evidence>
<dbReference type="InterPro" id="IPR013783">
    <property type="entry name" value="Ig-like_fold"/>
</dbReference>
<feature type="signal peptide" evidence="12">
    <location>
        <begin position="1"/>
        <end position="24"/>
    </location>
</feature>
<feature type="domain" description="Fibronectin type-III" evidence="13">
    <location>
        <begin position="216"/>
        <end position="313"/>
    </location>
</feature>
<evidence type="ECO:0000256" key="3">
    <source>
        <dbReference type="ARBA" id="ARBA00022729"/>
    </source>
</evidence>
<dbReference type="InterPro" id="IPR036116">
    <property type="entry name" value="FN3_sf"/>
</dbReference>
<evidence type="ECO:0000313" key="14">
    <source>
        <dbReference type="Proteomes" id="UP000186698"/>
    </source>
</evidence>
<dbReference type="KEGG" id="xla:108700406"/>
<keyword evidence="9" id="KW-0393">Immunoglobulin domain</keyword>
<keyword evidence="2 11" id="KW-0812">Transmembrane</keyword>
<keyword evidence="14" id="KW-1185">Reference proteome</keyword>
<evidence type="ECO:0000256" key="12">
    <source>
        <dbReference type="SAM" id="SignalP"/>
    </source>
</evidence>
<dbReference type="Gene3D" id="2.60.40.10">
    <property type="entry name" value="Immunoglobulins"/>
    <property type="match status" value="2"/>
</dbReference>
<dbReference type="AlphaFoldDB" id="A0A1L8F518"/>
<evidence type="ECO:0000313" key="15">
    <source>
        <dbReference type="RefSeq" id="XP_018089047.1"/>
    </source>
</evidence>
<dbReference type="InterPro" id="IPR003530">
    <property type="entry name" value="Hematopoietin_rcpt_L_F3_CS"/>
</dbReference>
<dbReference type="RefSeq" id="XP_041430493.1">
    <property type="nucleotide sequence ID" value="XM_041574559.1"/>
</dbReference>
<evidence type="ECO:0000256" key="10">
    <source>
        <dbReference type="SAM" id="MobiDB-lite"/>
    </source>
</evidence>
<dbReference type="RefSeq" id="XP_018089047.1">
    <property type="nucleotide sequence ID" value="XM_018233558.2"/>
</dbReference>
<comment type="subcellular location">
    <subcellularLocation>
        <location evidence="1">Membrane</location>
        <topology evidence="1">Single-pass type I membrane protein</topology>
    </subcellularLocation>
</comment>
<feature type="region of interest" description="Disordered" evidence="10">
    <location>
        <begin position="299"/>
        <end position="331"/>
    </location>
</feature>
<dbReference type="GO" id="GO:0016064">
    <property type="term" value="P:immunoglobulin mediated immune response"/>
    <property type="evidence" value="ECO:0007669"/>
    <property type="project" value="TreeGrafter"/>
</dbReference>
<dbReference type="PANTHER" id="PTHR23037">
    <property type="entry name" value="CYTOKINE RECEPTOR"/>
    <property type="match status" value="1"/>
</dbReference>
<keyword evidence="5 11" id="KW-0472">Membrane</keyword>
<feature type="compositionally biased region" description="Polar residues" evidence="10">
    <location>
        <begin position="322"/>
        <end position="331"/>
    </location>
</feature>
<evidence type="ECO:0000256" key="1">
    <source>
        <dbReference type="ARBA" id="ARBA00004479"/>
    </source>
</evidence>
<evidence type="ECO:0000256" key="2">
    <source>
        <dbReference type="ARBA" id="ARBA00022692"/>
    </source>
</evidence>
<evidence type="ECO:0000256" key="11">
    <source>
        <dbReference type="SAM" id="Phobius"/>
    </source>
</evidence>
<dbReference type="Xenbase" id="XB-GENE-22194352">
    <property type="gene designation" value="il6r.S"/>
</dbReference>
<keyword evidence="3 12" id="KW-0732">Signal</keyword>
<feature type="transmembrane region" description="Helical" evidence="11">
    <location>
        <begin position="360"/>
        <end position="382"/>
    </location>
</feature>
<dbReference type="OrthoDB" id="8634471at2759"/>
<keyword evidence="8" id="KW-0325">Glycoprotein</keyword>
<keyword evidence="4 11" id="KW-1133">Transmembrane helix</keyword>
<feature type="compositionally biased region" description="Polar residues" evidence="10">
    <location>
        <begin position="305"/>
        <end position="315"/>
    </location>
</feature>
<dbReference type="RefSeq" id="XP_041430491.1">
    <property type="nucleotide sequence ID" value="XM_041574557.1"/>
</dbReference>
<dbReference type="PaxDb" id="8355-A0A1L8F518"/>
<evidence type="ECO:0000313" key="18">
    <source>
        <dbReference type="Xenbase" id="XB-GENE-22194352"/>
    </source>
</evidence>
<dbReference type="AGR" id="Xenbase:XB-GENE-22194352"/>
<organism evidence="14 17">
    <name type="scientific">Xenopus laevis</name>
    <name type="common">African clawed frog</name>
    <dbReference type="NCBI Taxonomy" id="8355"/>
    <lineage>
        <taxon>Eukaryota</taxon>
        <taxon>Metazoa</taxon>
        <taxon>Chordata</taxon>
        <taxon>Craniata</taxon>
        <taxon>Vertebrata</taxon>
        <taxon>Euteleostomi</taxon>
        <taxon>Amphibia</taxon>
        <taxon>Batrachia</taxon>
        <taxon>Anura</taxon>
        <taxon>Pipoidea</taxon>
        <taxon>Pipidae</taxon>
        <taxon>Xenopodinae</taxon>
        <taxon>Xenopus</taxon>
        <taxon>Xenopus</taxon>
    </lineage>
</organism>
<dbReference type="PROSITE" id="PS01354">
    <property type="entry name" value="HEMATOPO_REC_L_F3"/>
    <property type="match status" value="1"/>
</dbReference>
<accession>A0A1L8F518</accession>
<dbReference type="PANTHER" id="PTHR23037:SF22">
    <property type="entry name" value="CYTOKINE RECEPTOR COMMON SUBUNIT BETA"/>
    <property type="match status" value="1"/>
</dbReference>
<evidence type="ECO:0000256" key="8">
    <source>
        <dbReference type="ARBA" id="ARBA00023180"/>
    </source>
</evidence>
<dbReference type="InterPro" id="IPR036179">
    <property type="entry name" value="Ig-like_dom_sf"/>
</dbReference>
<dbReference type="GO" id="GO:0004896">
    <property type="term" value="F:cytokine receptor activity"/>
    <property type="evidence" value="ECO:0007669"/>
    <property type="project" value="InterPro"/>
</dbReference>
<dbReference type="PROSITE" id="PS50853">
    <property type="entry name" value="FN3"/>
    <property type="match status" value="1"/>
</dbReference>
<dbReference type="SUPFAM" id="SSF48726">
    <property type="entry name" value="Immunoglobulin"/>
    <property type="match status" value="1"/>
</dbReference>
<evidence type="ECO:0000256" key="6">
    <source>
        <dbReference type="ARBA" id="ARBA00023157"/>
    </source>
</evidence>
<dbReference type="InterPro" id="IPR015321">
    <property type="entry name" value="TypeI_recpt_CBD"/>
</dbReference>
<dbReference type="InterPro" id="IPR003961">
    <property type="entry name" value="FN3_dom"/>
</dbReference>
<dbReference type="GO" id="GO:0009897">
    <property type="term" value="C:external side of plasma membrane"/>
    <property type="evidence" value="ECO:0007669"/>
    <property type="project" value="TreeGrafter"/>
</dbReference>
<dbReference type="Proteomes" id="UP000186698">
    <property type="component" value="Chromosome 8S"/>
</dbReference>
<dbReference type="CTD" id="108700406"/>
<evidence type="ECO:0000256" key="7">
    <source>
        <dbReference type="ARBA" id="ARBA00023170"/>
    </source>
</evidence>
<dbReference type="Bgee" id="108700406">
    <property type="expression patterns" value="Expressed in spleen and 12 other cell types or tissues"/>
</dbReference>
<evidence type="ECO:0000313" key="16">
    <source>
        <dbReference type="RefSeq" id="XP_041430491.1"/>
    </source>
</evidence>
<dbReference type="OMA" id="EMECYLR"/>